<dbReference type="EC" id="3.2.1.28" evidence="3 7"/>
<dbReference type="EnsemblMetazoa" id="XM_050646814.1">
    <property type="protein sequence ID" value="XP_050502771.1"/>
    <property type="gene ID" value="LOC126882035"/>
</dbReference>
<evidence type="ECO:0000313" key="14">
    <source>
        <dbReference type="RefSeq" id="XP_028139043.1"/>
    </source>
</evidence>
<dbReference type="Proteomes" id="UP001652700">
    <property type="component" value="Unplaced"/>
</dbReference>
<accession>A0A6P7G359</accession>
<dbReference type="EnsemblMetazoa" id="XM_050646821.1">
    <property type="protein sequence ID" value="XP_050502778.1"/>
    <property type="gene ID" value="LOC126882035"/>
</dbReference>
<comment type="similarity">
    <text evidence="2 7">Belongs to the glycosyl hydrolase 37 family.</text>
</comment>
<dbReference type="SUPFAM" id="SSF48208">
    <property type="entry name" value="Six-hairpin glycosidases"/>
    <property type="match status" value="1"/>
</dbReference>
<comment type="catalytic activity">
    <reaction evidence="1 7">
        <text>alpha,alpha-trehalose + H2O = alpha-D-glucose + beta-D-glucose</text>
        <dbReference type="Rhea" id="RHEA:32675"/>
        <dbReference type="ChEBI" id="CHEBI:15377"/>
        <dbReference type="ChEBI" id="CHEBI:15903"/>
        <dbReference type="ChEBI" id="CHEBI:16551"/>
        <dbReference type="ChEBI" id="CHEBI:17925"/>
        <dbReference type="EC" id="3.2.1.28"/>
    </reaction>
</comment>
<dbReference type="EnsemblMetazoa" id="XM_050646813.1">
    <property type="protein sequence ID" value="XP_050502770.1"/>
    <property type="gene ID" value="LOC126882035"/>
</dbReference>
<sequence length="547" mass="62362">MKCYIVYASAVLFSYISAETVQSCDSLIYCQGELLDTVQSARIFSDSKTFVDLSQRQSPDETLGNFKKFMAKYNDNPTKDEVIKFVEDNFKDNKELVEWTPPDFNDNPSFLDGIKDPIVLEFAKILVNIWPNLARKVDESVSKHQDQHSLIYLPHGFIIPGGRFKEIYYWDTYWIIKGLLLSEMTETVKGILENFLSLVDRYGFIPNGSRVYYLNRSQPPLLSLMVGLYIDATNNKEWLATNVNILEKELTWFLTNRMVSVHGHKMARYAGPSGTPRPESYYEDTITCQSFKDKDKEQCYKNLKGGAESGWDFSSRWILKEDGTSGSDLPDIDTFRVIPVDLNAFLCKAFKELSRFYSILGNVDKTQEWNGRADKLERAIQKFLYSEEDGVWYDFDIKSGQSRKSFYPSNLTPLWTGVFDKNPKTGEKVVQYLKNNNIDDFKGGIPSSLLDSGEQWDLPNAWPPLQEIVILGLKNTNNSIALDMAEQLAKNYVESCILGYDKTQSMYEKYDSTTPGASGGGGEYNPQTGFGWTNGVALSLIDTFYKK</sequence>
<organism evidence="11">
    <name type="scientific">Diabrotica virgifera virgifera</name>
    <name type="common">western corn rootworm</name>
    <dbReference type="NCBI Taxonomy" id="50390"/>
    <lineage>
        <taxon>Eukaryota</taxon>
        <taxon>Metazoa</taxon>
        <taxon>Ecdysozoa</taxon>
        <taxon>Arthropoda</taxon>
        <taxon>Hexapoda</taxon>
        <taxon>Insecta</taxon>
        <taxon>Pterygota</taxon>
        <taxon>Neoptera</taxon>
        <taxon>Endopterygota</taxon>
        <taxon>Coleoptera</taxon>
        <taxon>Polyphaga</taxon>
        <taxon>Cucujiformia</taxon>
        <taxon>Chrysomeloidea</taxon>
        <taxon>Chrysomelidae</taxon>
        <taxon>Galerucinae</taxon>
        <taxon>Diabroticina</taxon>
        <taxon>Diabroticites</taxon>
        <taxon>Diabrotica</taxon>
    </lineage>
</organism>
<dbReference type="RefSeq" id="XP_028139041.1">
    <property type="nucleotide sequence ID" value="XM_028283240.1"/>
</dbReference>
<dbReference type="EnsemblMetazoa" id="XM_050646815.1">
    <property type="protein sequence ID" value="XP_050502772.1"/>
    <property type="gene ID" value="LOC126882035"/>
</dbReference>
<dbReference type="OrthoDB" id="3542292at2759"/>
<dbReference type="EnsemblMetazoa" id="XM_050646817.1">
    <property type="protein sequence ID" value="XP_050502774.1"/>
    <property type="gene ID" value="LOC126882035"/>
</dbReference>
<evidence type="ECO:0000256" key="8">
    <source>
        <dbReference type="SAM" id="SignalP"/>
    </source>
</evidence>
<dbReference type="InterPro" id="IPR008928">
    <property type="entry name" value="6-hairpin_glycosidase_sf"/>
</dbReference>
<dbReference type="AlphaFoldDB" id="A0A6P7G359"/>
<dbReference type="InterPro" id="IPR012341">
    <property type="entry name" value="6hp_glycosidase-like_sf"/>
</dbReference>
<dbReference type="GO" id="GO:0005993">
    <property type="term" value="P:trehalose catabolic process"/>
    <property type="evidence" value="ECO:0007669"/>
    <property type="project" value="TreeGrafter"/>
</dbReference>
<dbReference type="InterPro" id="IPR001661">
    <property type="entry name" value="Glyco_hydro_37"/>
</dbReference>
<dbReference type="EnsemblMetazoa" id="XM_050646819.1">
    <property type="protein sequence ID" value="XP_050502776.1"/>
    <property type="gene ID" value="LOC126882035"/>
</dbReference>
<proteinExistence type="inferred from homology"/>
<evidence type="ECO:0000313" key="9">
    <source>
        <dbReference type="EnsemblMetazoa" id="XP_050502770.1"/>
    </source>
</evidence>
<evidence type="ECO:0000256" key="2">
    <source>
        <dbReference type="ARBA" id="ARBA00005615"/>
    </source>
</evidence>
<dbReference type="PROSITE" id="PS00927">
    <property type="entry name" value="TREHALASE_1"/>
    <property type="match status" value="1"/>
</dbReference>
<dbReference type="InterPro" id="IPR018232">
    <property type="entry name" value="Glyco_hydro_37_CS"/>
</dbReference>
<dbReference type="PANTHER" id="PTHR23403">
    <property type="entry name" value="TREHALASE"/>
    <property type="match status" value="1"/>
</dbReference>
<dbReference type="EnsemblMetazoa" id="XM_050646820.1">
    <property type="protein sequence ID" value="XP_050502777.1"/>
    <property type="gene ID" value="LOC126882035"/>
</dbReference>
<evidence type="ECO:0000313" key="10">
    <source>
        <dbReference type="Proteomes" id="UP001652700"/>
    </source>
</evidence>
<keyword evidence="8" id="KW-0732">Signal</keyword>
<evidence type="ECO:0000256" key="7">
    <source>
        <dbReference type="RuleBase" id="RU361180"/>
    </source>
</evidence>
<feature type="signal peptide" evidence="8">
    <location>
        <begin position="1"/>
        <end position="18"/>
    </location>
</feature>
<name>A0A6P7G359_DIAVI</name>
<dbReference type="RefSeq" id="XP_028139040.1">
    <property type="nucleotide sequence ID" value="XM_028283239.1"/>
</dbReference>
<evidence type="ECO:0000256" key="1">
    <source>
        <dbReference type="ARBA" id="ARBA00001576"/>
    </source>
</evidence>
<evidence type="ECO:0000313" key="11">
    <source>
        <dbReference type="RefSeq" id="XP_028139040.1"/>
    </source>
</evidence>
<gene>
    <name evidence="11 12 13 14" type="primary">LOC114333373</name>
</gene>
<feature type="chain" id="PRO_5044650983" description="Trehalase" evidence="8">
    <location>
        <begin position="19"/>
        <end position="547"/>
    </location>
</feature>
<keyword evidence="10" id="KW-1185">Reference proteome</keyword>
<reference evidence="11 12" key="1">
    <citation type="submission" date="2025-04" db="UniProtKB">
        <authorList>
            <consortium name="RefSeq"/>
        </authorList>
    </citation>
    <scope>IDENTIFICATION</scope>
    <source>
        <tissue evidence="11 12">Whole insect</tissue>
    </source>
</reference>
<dbReference type="GO" id="GO:0004555">
    <property type="term" value="F:alpha,alpha-trehalase activity"/>
    <property type="evidence" value="ECO:0007669"/>
    <property type="project" value="UniProtKB-EC"/>
</dbReference>
<keyword evidence="5 7" id="KW-0378">Hydrolase</keyword>
<dbReference type="PRINTS" id="PR00744">
    <property type="entry name" value="GLHYDRLASE37"/>
</dbReference>
<dbReference type="PROSITE" id="PS00928">
    <property type="entry name" value="TREHALASE_2"/>
    <property type="match status" value="1"/>
</dbReference>
<reference evidence="9" key="2">
    <citation type="submission" date="2025-05" db="UniProtKB">
        <authorList>
            <consortium name="EnsemblMetazoa"/>
        </authorList>
    </citation>
    <scope>IDENTIFICATION</scope>
</reference>
<dbReference type="PANTHER" id="PTHR23403:SF1">
    <property type="entry name" value="TREHALASE"/>
    <property type="match status" value="1"/>
</dbReference>
<evidence type="ECO:0000313" key="12">
    <source>
        <dbReference type="RefSeq" id="XP_028139041.1"/>
    </source>
</evidence>
<keyword evidence="6 7" id="KW-0326">Glycosidase</keyword>
<evidence type="ECO:0000256" key="4">
    <source>
        <dbReference type="ARBA" id="ARBA00019905"/>
    </source>
</evidence>
<evidence type="ECO:0000256" key="5">
    <source>
        <dbReference type="ARBA" id="ARBA00022801"/>
    </source>
</evidence>
<dbReference type="Gene3D" id="1.50.10.10">
    <property type="match status" value="1"/>
</dbReference>
<evidence type="ECO:0000313" key="13">
    <source>
        <dbReference type="RefSeq" id="XP_028139042.1"/>
    </source>
</evidence>
<dbReference type="EnsemblMetazoa" id="XM_050646818.1">
    <property type="protein sequence ID" value="XP_050502775.1"/>
    <property type="gene ID" value="LOC126882035"/>
</dbReference>
<dbReference type="EnsemblMetazoa" id="XM_050646816.1">
    <property type="protein sequence ID" value="XP_050502773.1"/>
    <property type="gene ID" value="LOC126882035"/>
</dbReference>
<dbReference type="RefSeq" id="XP_028139042.1">
    <property type="nucleotide sequence ID" value="XM_028283241.1"/>
</dbReference>
<dbReference type="RefSeq" id="XP_028139043.1">
    <property type="nucleotide sequence ID" value="XM_028283242.1"/>
</dbReference>
<evidence type="ECO:0000256" key="6">
    <source>
        <dbReference type="ARBA" id="ARBA00023295"/>
    </source>
</evidence>
<dbReference type="EnsemblMetazoa" id="XM_050646822.1">
    <property type="protein sequence ID" value="XP_050502779.1"/>
    <property type="gene ID" value="LOC126882035"/>
</dbReference>
<evidence type="ECO:0000256" key="3">
    <source>
        <dbReference type="ARBA" id="ARBA00012757"/>
    </source>
</evidence>
<protein>
    <recommendedName>
        <fullName evidence="4 7">Trehalase</fullName>
        <ecNumber evidence="3 7">3.2.1.28</ecNumber>
    </recommendedName>
    <alternativeName>
        <fullName evidence="7">Alpha-trehalose glucohydrolase</fullName>
    </alternativeName>
</protein>
<dbReference type="Pfam" id="PF01204">
    <property type="entry name" value="Trehalase"/>
    <property type="match status" value="1"/>
</dbReference>